<protein>
    <submittedName>
        <fullName evidence="1">Uncharacterized protein</fullName>
    </submittedName>
</protein>
<dbReference type="EMBL" id="MUBK01000031">
    <property type="protein sequence ID" value="OTA18171.1"/>
    <property type="molecule type" value="Genomic_DNA"/>
</dbReference>
<dbReference type="Proteomes" id="UP000194204">
    <property type="component" value="Unassembled WGS sequence"/>
</dbReference>
<dbReference type="AlphaFoldDB" id="A0A1Y2SID4"/>
<organism evidence="1 2">
    <name type="scientific">Xenorhabdus beddingii</name>
    <dbReference type="NCBI Taxonomy" id="40578"/>
    <lineage>
        <taxon>Bacteria</taxon>
        <taxon>Pseudomonadati</taxon>
        <taxon>Pseudomonadota</taxon>
        <taxon>Gammaproteobacteria</taxon>
        <taxon>Enterobacterales</taxon>
        <taxon>Morganellaceae</taxon>
        <taxon>Xenorhabdus</taxon>
    </lineage>
</organism>
<gene>
    <name evidence="1" type="ORF">Xbed_03168</name>
</gene>
<accession>A0A1Y2SID4</accession>
<evidence type="ECO:0000313" key="2">
    <source>
        <dbReference type="Proteomes" id="UP000194204"/>
    </source>
</evidence>
<name>A0A1Y2SID4_9GAMM</name>
<sequence>MQITNRSNRTISVSVNKWGKRGDTDFNSLSPGETEYWDRSDERGFIMSIIKNGERNSYFIFANSSVFIYEDYIEDFGKKIKPATDRYIS</sequence>
<keyword evidence="2" id="KW-1185">Reference proteome</keyword>
<reference evidence="1 2" key="1">
    <citation type="submission" date="2017-01" db="EMBL/GenBank/DDBJ databases">
        <title>Deconstructing symbiosis and pathogenesis requirements using a combined genomic-metabolomic approach.</title>
        <authorList>
            <person name="Tobias N.J."/>
            <person name="Wolff H."/>
            <person name="Djahanschiri B."/>
            <person name="Ebersberger I."/>
            <person name="Bode H.B."/>
        </authorList>
    </citation>
    <scope>NUCLEOTIDE SEQUENCE [LARGE SCALE GENOMIC DNA]</scope>
    <source>
        <strain evidence="1 2">DSM 4764</strain>
    </source>
</reference>
<comment type="caution">
    <text evidence="1">The sequence shown here is derived from an EMBL/GenBank/DDBJ whole genome shotgun (WGS) entry which is preliminary data.</text>
</comment>
<dbReference type="OrthoDB" id="6459779at2"/>
<evidence type="ECO:0000313" key="1">
    <source>
        <dbReference type="EMBL" id="OTA18171.1"/>
    </source>
</evidence>
<dbReference type="RefSeq" id="WP_086113845.1">
    <property type="nucleotide sequence ID" value="NZ_CAWNHF010000136.1"/>
</dbReference>
<proteinExistence type="predicted"/>